<keyword evidence="5" id="KW-0520">NAD</keyword>
<accession>A0A1P8VWI6</accession>
<keyword evidence="4 7" id="KW-1133">Transmembrane helix</keyword>
<reference evidence="9" key="1">
    <citation type="submission" date="2017-01" db="EMBL/GenBank/DDBJ databases">
        <title>Multiple independent changes in mitochondrial genome conformation in chlamydomonadalean green algae.</title>
        <authorList>
            <person name="Smith D.R."/>
            <person name="Hamaji T."/>
            <person name="Kawai-Toyooka H."/>
            <person name="Toyoda A."/>
            <person name="Noguchi H."/>
            <person name="Minakuchi Y."/>
            <person name="Suzuki M."/>
            <person name="Fujiyama A."/>
            <person name="Nozaki H."/>
        </authorList>
    </citation>
    <scope>NUCLEOTIDE SEQUENCE</scope>
    <source>
        <strain evidence="9">NIES-3982</strain>
    </source>
</reference>
<evidence type="ECO:0000259" key="8">
    <source>
        <dbReference type="Pfam" id="PF00361"/>
    </source>
</evidence>
<sequence length="387" mass="42969">MFWNSIFELDLCIGLLLLILFGLLSLRNGHVSLSHVRFVCQCWLVMITPLEVQDYALCLLTVVLLQNFHSFEALLFLLLGYVGQLYMLHSCNLVSFYVCLEAQTLCVVVLCGLLARGASTSFSVEAALKFLLLSAMVSGMALFWFSAMYLRTGSLDMVGQETFWILLVMLFKLGVAPMHMWSVDLYGSIPKSLLLYLSTAPKLSLFTFWASSWHHDFSVGVFILFSMLIGSIGAYGQPALRSLFAYSTINEIGLMLLAIETAGFHTLYQHLGIYIITQLLLWNLTDKRLFALCAVSLAGLPPFAGFFGKAWIFWHAMSVQAFSLLAAALFCTVLSLVYYLRVIRLFWTAPVHTAASFAGAPQQTTLTSACAVALAFAPVMLVKPFVI</sequence>
<feature type="transmembrane region" description="Helical" evidence="7">
    <location>
        <begin position="265"/>
        <end position="282"/>
    </location>
</feature>
<evidence type="ECO:0000256" key="7">
    <source>
        <dbReference type="SAM" id="Phobius"/>
    </source>
</evidence>
<feature type="transmembrane region" description="Helical" evidence="7">
    <location>
        <begin position="127"/>
        <end position="150"/>
    </location>
</feature>
<feature type="transmembrane region" description="Helical" evidence="7">
    <location>
        <begin position="320"/>
        <end position="340"/>
    </location>
</feature>
<dbReference type="RefSeq" id="YP_009349248.1">
    <property type="nucleotide sequence ID" value="NC_033969.1"/>
</dbReference>
<evidence type="ECO:0000256" key="4">
    <source>
        <dbReference type="ARBA" id="ARBA00022989"/>
    </source>
</evidence>
<feature type="transmembrane region" description="Helical" evidence="7">
    <location>
        <begin position="217"/>
        <end position="236"/>
    </location>
</feature>
<feature type="transmembrane region" description="Helical" evidence="7">
    <location>
        <begin position="94"/>
        <end position="115"/>
    </location>
</feature>
<feature type="transmembrane region" description="Helical" evidence="7">
    <location>
        <begin position="162"/>
        <end position="181"/>
    </location>
</feature>
<evidence type="ECO:0000256" key="6">
    <source>
        <dbReference type="ARBA" id="ARBA00023136"/>
    </source>
</evidence>
<evidence type="ECO:0000256" key="2">
    <source>
        <dbReference type="ARBA" id="ARBA00022692"/>
    </source>
</evidence>
<proteinExistence type="predicted"/>
<dbReference type="Pfam" id="PF00361">
    <property type="entry name" value="Proton_antipo_M"/>
    <property type="match status" value="2"/>
</dbReference>
<geneLocation type="mitochondrion" evidence="9"/>
<dbReference type="AlphaFoldDB" id="A0A1P8VWI6"/>
<feature type="domain" description="NADH:quinone oxidoreductase/Mrp antiporter transmembrane" evidence="8">
    <location>
        <begin position="91"/>
        <end position="281"/>
    </location>
</feature>
<evidence type="ECO:0000256" key="3">
    <source>
        <dbReference type="ARBA" id="ARBA00022967"/>
    </source>
</evidence>
<dbReference type="InterPro" id="IPR001750">
    <property type="entry name" value="ND/Mrp_TM"/>
</dbReference>
<feature type="transmembrane region" description="Helical" evidence="7">
    <location>
        <begin position="289"/>
        <end position="314"/>
    </location>
</feature>
<protein>
    <submittedName>
        <fullName evidence="9">NADH dehydrogenase subunit 2</fullName>
    </submittedName>
</protein>
<evidence type="ECO:0000313" key="9">
    <source>
        <dbReference type="EMBL" id="APZ82960.1"/>
    </source>
</evidence>
<keyword evidence="3" id="KW-1278">Translocase</keyword>
<dbReference type="EMBL" id="KY442293">
    <property type="protein sequence ID" value="APZ82960.1"/>
    <property type="molecule type" value="Genomic_DNA"/>
</dbReference>
<name>A0A1P8VWI6_9CHLO</name>
<comment type="subcellular location">
    <subcellularLocation>
        <location evidence="1">Membrane</location>
        <topology evidence="1">Multi-pass membrane protein</topology>
    </subcellularLocation>
</comment>
<dbReference type="GO" id="GO:0016020">
    <property type="term" value="C:membrane"/>
    <property type="evidence" value="ECO:0007669"/>
    <property type="project" value="UniProtKB-SubCell"/>
</dbReference>
<gene>
    <name evidence="9" type="primary">nad2</name>
</gene>
<dbReference type="PANTHER" id="PTHR22773">
    <property type="entry name" value="NADH DEHYDROGENASE"/>
    <property type="match status" value="1"/>
</dbReference>
<feature type="domain" description="NADH:quinone oxidoreductase/Mrp antiporter transmembrane" evidence="8">
    <location>
        <begin position="289"/>
        <end position="335"/>
    </location>
</feature>
<feature type="transmembrane region" description="Helical" evidence="7">
    <location>
        <begin position="55"/>
        <end position="82"/>
    </location>
</feature>
<feature type="transmembrane region" description="Helical" evidence="7">
    <location>
        <begin position="6"/>
        <end position="26"/>
    </location>
</feature>
<evidence type="ECO:0000256" key="5">
    <source>
        <dbReference type="ARBA" id="ARBA00023027"/>
    </source>
</evidence>
<keyword evidence="9" id="KW-0496">Mitochondrion</keyword>
<feature type="transmembrane region" description="Helical" evidence="7">
    <location>
        <begin position="193"/>
        <end position="211"/>
    </location>
</feature>
<dbReference type="GeneID" id="31085203"/>
<keyword evidence="2 7" id="KW-0812">Transmembrane</keyword>
<evidence type="ECO:0000256" key="1">
    <source>
        <dbReference type="ARBA" id="ARBA00004141"/>
    </source>
</evidence>
<keyword evidence="6 7" id="KW-0472">Membrane</keyword>
<organism evidence="9">
    <name type="scientific">Yamagishiella unicocca</name>
    <dbReference type="NCBI Taxonomy" id="51707"/>
    <lineage>
        <taxon>Eukaryota</taxon>
        <taxon>Viridiplantae</taxon>
        <taxon>Chlorophyta</taxon>
        <taxon>core chlorophytes</taxon>
        <taxon>Chlorophyceae</taxon>
        <taxon>CS clade</taxon>
        <taxon>Chlamydomonadales</taxon>
        <taxon>Volvocaceae</taxon>
        <taxon>Yamagishiella</taxon>
    </lineage>
</organism>